<dbReference type="NCBIfam" id="TIGR02532">
    <property type="entry name" value="IV_pilin_GFxxxE"/>
    <property type="match status" value="1"/>
</dbReference>
<dbReference type="InterPro" id="IPR012902">
    <property type="entry name" value="N_methyl_site"/>
</dbReference>
<sequence>MKQPSGFTMIEMIIVVAITATIFVMASDFLLLSMRTEDYADEQNQAIVESRRALGVIVNELRETSPADTGAYPLASVEPFEIIFYSDIDKDETTERVRYSLEGYDLVRGITEPSGDPLAYNTTSEVTSVLSTYVRNSENPVFIYYNEDYPADLTTNPLSSPIDIGDVRMVQIDLEVNVDPIRLPETNELSVSIHLRNLKENFKL</sequence>
<evidence type="ECO:0000256" key="1">
    <source>
        <dbReference type="SAM" id="Phobius"/>
    </source>
</evidence>
<dbReference type="Pfam" id="PF07963">
    <property type="entry name" value="N_methyl"/>
    <property type="match status" value="1"/>
</dbReference>
<keyword evidence="1" id="KW-0472">Membrane</keyword>
<dbReference type="EMBL" id="PFGC01000060">
    <property type="protein sequence ID" value="PIW36356.1"/>
    <property type="molecule type" value="Genomic_DNA"/>
</dbReference>
<comment type="caution">
    <text evidence="2">The sequence shown here is derived from an EMBL/GenBank/DDBJ whole genome shotgun (WGS) entry which is preliminary data.</text>
</comment>
<protein>
    <submittedName>
        <fullName evidence="2">Uncharacterized protein</fullName>
    </submittedName>
</protein>
<dbReference type="Proteomes" id="UP000230292">
    <property type="component" value="Unassembled WGS sequence"/>
</dbReference>
<accession>A0A2M7H296</accession>
<keyword evidence="1" id="KW-0812">Transmembrane</keyword>
<proteinExistence type="predicted"/>
<feature type="transmembrane region" description="Helical" evidence="1">
    <location>
        <begin position="12"/>
        <end position="32"/>
    </location>
</feature>
<reference evidence="2 3" key="1">
    <citation type="submission" date="2017-09" db="EMBL/GenBank/DDBJ databases">
        <title>Depth-based differentiation of microbial function through sediment-hosted aquifers and enrichment of novel symbionts in the deep terrestrial subsurface.</title>
        <authorList>
            <person name="Probst A.J."/>
            <person name="Ladd B."/>
            <person name="Jarett J.K."/>
            <person name="Geller-Mcgrath D.E."/>
            <person name="Sieber C.M."/>
            <person name="Emerson J.B."/>
            <person name="Anantharaman K."/>
            <person name="Thomas B.C."/>
            <person name="Malmstrom R."/>
            <person name="Stieglmeier M."/>
            <person name="Klingl A."/>
            <person name="Woyke T."/>
            <person name="Ryan C.M."/>
            <person name="Banfield J.F."/>
        </authorList>
    </citation>
    <scope>NUCLEOTIDE SEQUENCE [LARGE SCALE GENOMIC DNA]</scope>
    <source>
        <strain evidence="2">CG15_BIG_FIL_POST_REV_8_21_14_020_45_12</strain>
    </source>
</reference>
<name>A0A2M7H296_9BACT</name>
<dbReference type="AlphaFoldDB" id="A0A2M7H296"/>
<organism evidence="2 3">
    <name type="scientific">Candidatus Kerfeldbacteria bacterium CG15_BIG_FIL_POST_REV_8_21_14_020_45_12</name>
    <dbReference type="NCBI Taxonomy" id="2014247"/>
    <lineage>
        <taxon>Bacteria</taxon>
        <taxon>Candidatus Kerfeldiibacteriota</taxon>
    </lineage>
</organism>
<evidence type="ECO:0000313" key="3">
    <source>
        <dbReference type="Proteomes" id="UP000230292"/>
    </source>
</evidence>
<evidence type="ECO:0000313" key="2">
    <source>
        <dbReference type="EMBL" id="PIW36356.1"/>
    </source>
</evidence>
<keyword evidence="1" id="KW-1133">Transmembrane helix</keyword>
<gene>
    <name evidence="2" type="ORF">COW24_05835</name>
</gene>